<feature type="domain" description="CARD" evidence="3">
    <location>
        <begin position="79"/>
        <end position="146"/>
    </location>
</feature>
<proteinExistence type="predicted"/>
<dbReference type="AlphaFoldDB" id="A0A7C8HI81"/>
<name>A0A7C8HI81_9FIRM</name>
<gene>
    <name evidence="4" type="ORF">GND95_04510</name>
</gene>
<dbReference type="InterPro" id="IPR001315">
    <property type="entry name" value="CARD"/>
</dbReference>
<protein>
    <recommendedName>
        <fullName evidence="3">CARD domain-containing protein</fullName>
    </recommendedName>
</protein>
<dbReference type="EMBL" id="WSLF01000003">
    <property type="protein sequence ID" value="KAE9635415.1"/>
    <property type="molecule type" value="Genomic_DNA"/>
</dbReference>
<organism evidence="4 5">
    <name type="scientific">Defluviitalea raffinosedens</name>
    <dbReference type="NCBI Taxonomy" id="1450156"/>
    <lineage>
        <taxon>Bacteria</taxon>
        <taxon>Bacillati</taxon>
        <taxon>Bacillota</taxon>
        <taxon>Clostridia</taxon>
        <taxon>Lachnospirales</taxon>
        <taxon>Defluviitaleaceae</taxon>
        <taxon>Defluviitalea</taxon>
    </lineage>
</organism>
<evidence type="ECO:0000313" key="4">
    <source>
        <dbReference type="EMBL" id="KAE9635415.1"/>
    </source>
</evidence>
<evidence type="ECO:0000256" key="1">
    <source>
        <dbReference type="SAM" id="Coils"/>
    </source>
</evidence>
<dbReference type="RefSeq" id="WP_158739663.1">
    <property type="nucleotide sequence ID" value="NZ_JAFBEP010000001.1"/>
</dbReference>
<keyword evidence="2" id="KW-0732">Signal</keyword>
<comment type="caution">
    <text evidence="4">The sequence shown here is derived from an EMBL/GenBank/DDBJ whole genome shotgun (WGS) entry which is preliminary data.</text>
</comment>
<evidence type="ECO:0000313" key="5">
    <source>
        <dbReference type="Proteomes" id="UP000483018"/>
    </source>
</evidence>
<dbReference type="PROSITE" id="PS50209">
    <property type="entry name" value="CARD"/>
    <property type="match status" value="1"/>
</dbReference>
<evidence type="ECO:0000256" key="2">
    <source>
        <dbReference type="SAM" id="SignalP"/>
    </source>
</evidence>
<keyword evidence="5" id="KW-1185">Reference proteome</keyword>
<feature type="coiled-coil region" evidence="1">
    <location>
        <begin position="69"/>
        <end position="97"/>
    </location>
</feature>
<feature type="signal peptide" evidence="2">
    <location>
        <begin position="1"/>
        <end position="23"/>
    </location>
</feature>
<accession>A0A7C8HI81</accession>
<dbReference type="Proteomes" id="UP000483018">
    <property type="component" value="Unassembled WGS sequence"/>
</dbReference>
<sequence length="146" mass="17581">MSKLITLTVTGGLLLSSVFNVFAVETNNISPVTLSVKTEAESVKKPHRKFYRCDVEQWVEQGIITKEQAEKWKEFNKKYEEQRKKELEKIRKMTKEERRVYFEKKKQQKKDYFDELVKEKIITQEQADKIKEQILQNHQNKEKENR</sequence>
<feature type="chain" id="PRO_5028844998" description="CARD domain-containing protein" evidence="2">
    <location>
        <begin position="24"/>
        <end position="146"/>
    </location>
</feature>
<keyword evidence="1" id="KW-0175">Coiled coil</keyword>
<reference evidence="4 5" key="1">
    <citation type="submission" date="2019-12" db="EMBL/GenBank/DDBJ databases">
        <title>Defluviitalea raffinosedens, isolated from a biogas fermenter, genome sequencing and characterization.</title>
        <authorList>
            <person name="Rettenmaier R."/>
            <person name="Schneider M."/>
            <person name="Neuhaus K."/>
            <person name="Liebl W."/>
            <person name="Zverlov V."/>
        </authorList>
    </citation>
    <scope>NUCLEOTIDE SEQUENCE [LARGE SCALE GENOMIC DNA]</scope>
    <source>
        <strain evidence="4 5">249c-K6</strain>
    </source>
</reference>
<dbReference type="OrthoDB" id="1807813at2"/>
<evidence type="ECO:0000259" key="3">
    <source>
        <dbReference type="PROSITE" id="PS50209"/>
    </source>
</evidence>